<keyword evidence="3" id="KW-0479">Metal-binding</keyword>
<dbReference type="AlphaFoldDB" id="A0A6J6X150"/>
<evidence type="ECO:0000256" key="3">
    <source>
        <dbReference type="ARBA" id="ARBA00022723"/>
    </source>
</evidence>
<dbReference type="EMBL" id="CAFBPF010000247">
    <property type="protein sequence ID" value="CAB5025680.1"/>
    <property type="molecule type" value="Genomic_DNA"/>
</dbReference>
<reference evidence="6" key="1">
    <citation type="submission" date="2020-05" db="EMBL/GenBank/DDBJ databases">
        <authorList>
            <person name="Chiriac C."/>
            <person name="Salcher M."/>
            <person name="Ghai R."/>
            <person name="Kavagutti S V."/>
        </authorList>
    </citation>
    <scope>NUCLEOTIDE SEQUENCE</scope>
</reference>
<proteinExistence type="inferred from homology"/>
<dbReference type="Pfam" id="PF00484">
    <property type="entry name" value="Pro_CA"/>
    <property type="match status" value="1"/>
</dbReference>
<comment type="cofactor">
    <cofactor evidence="1">
        <name>Zn(2+)</name>
        <dbReference type="ChEBI" id="CHEBI:29105"/>
    </cofactor>
</comment>
<sequence length="162" mass="17012">MFEDILEANSRYVAGFSLRGLEPSAAKGLGVVTCIDSRIEPLAMLGLVPGDAKILRNAGARVTDDVLRSLVLATNLLGVDRICIVAHTQCRMAGTSDEEIREALGNTPDAAAMEFLAINNQLETLSADVDLVRNCSLIPADTAVAGFVYDVGSGLLAPQPGI</sequence>
<dbReference type="PANTHER" id="PTHR43175:SF3">
    <property type="entry name" value="CARBON DISULFIDE HYDROLASE"/>
    <property type="match status" value="1"/>
</dbReference>
<dbReference type="EMBL" id="CAEZZU010000257">
    <property type="protein sequence ID" value="CAB4790652.1"/>
    <property type="molecule type" value="Genomic_DNA"/>
</dbReference>
<evidence type="ECO:0000256" key="1">
    <source>
        <dbReference type="ARBA" id="ARBA00001947"/>
    </source>
</evidence>
<comment type="similarity">
    <text evidence="2">Belongs to the beta-class carbonic anhydrase family.</text>
</comment>
<dbReference type="InterPro" id="IPR001765">
    <property type="entry name" value="Carbonic_anhydrase"/>
</dbReference>
<evidence type="ECO:0000313" key="7">
    <source>
        <dbReference type="EMBL" id="CAB5025680.1"/>
    </source>
</evidence>
<evidence type="ECO:0000313" key="5">
    <source>
        <dbReference type="EMBL" id="CAB4645381.1"/>
    </source>
</evidence>
<gene>
    <name evidence="5" type="ORF">UFOPK2242_00089</name>
    <name evidence="6" type="ORF">UFOPK2925_01427</name>
    <name evidence="7" type="ORF">UFOPK4071_01489</name>
</gene>
<dbReference type="GO" id="GO:0004089">
    <property type="term" value="F:carbonate dehydratase activity"/>
    <property type="evidence" value="ECO:0007669"/>
    <property type="project" value="InterPro"/>
</dbReference>
<organism evidence="6">
    <name type="scientific">freshwater metagenome</name>
    <dbReference type="NCBI Taxonomy" id="449393"/>
    <lineage>
        <taxon>unclassified sequences</taxon>
        <taxon>metagenomes</taxon>
        <taxon>ecological metagenomes</taxon>
    </lineage>
</organism>
<protein>
    <submittedName>
        <fullName evidence="6">Unannotated protein</fullName>
    </submittedName>
</protein>
<dbReference type="CDD" id="cd03379">
    <property type="entry name" value="beta_CA_cladeD"/>
    <property type="match status" value="1"/>
</dbReference>
<dbReference type="EMBL" id="CAEZWM010000003">
    <property type="protein sequence ID" value="CAB4645381.1"/>
    <property type="molecule type" value="Genomic_DNA"/>
</dbReference>
<keyword evidence="4" id="KW-0862">Zinc</keyword>
<evidence type="ECO:0000256" key="2">
    <source>
        <dbReference type="ARBA" id="ARBA00006217"/>
    </source>
</evidence>
<dbReference type="GO" id="GO:0008270">
    <property type="term" value="F:zinc ion binding"/>
    <property type="evidence" value="ECO:0007669"/>
    <property type="project" value="InterPro"/>
</dbReference>
<dbReference type="SMART" id="SM00947">
    <property type="entry name" value="Pro_CA"/>
    <property type="match status" value="1"/>
</dbReference>
<evidence type="ECO:0000256" key="4">
    <source>
        <dbReference type="ARBA" id="ARBA00022833"/>
    </source>
</evidence>
<evidence type="ECO:0000313" key="6">
    <source>
        <dbReference type="EMBL" id="CAB4790652.1"/>
    </source>
</evidence>
<dbReference type="PANTHER" id="PTHR43175">
    <property type="entry name" value="CARBONIC ANHYDRASE"/>
    <property type="match status" value="1"/>
</dbReference>
<dbReference type="Gene3D" id="3.40.1050.10">
    <property type="entry name" value="Carbonic anhydrase"/>
    <property type="match status" value="1"/>
</dbReference>
<dbReference type="InterPro" id="IPR036874">
    <property type="entry name" value="Carbonic_anhydrase_sf"/>
</dbReference>
<dbReference type="SUPFAM" id="SSF53056">
    <property type="entry name" value="beta-carbonic anhydrase, cab"/>
    <property type="match status" value="1"/>
</dbReference>
<accession>A0A6J6X150</accession>
<name>A0A6J6X150_9ZZZZ</name>